<feature type="coiled-coil region" evidence="1">
    <location>
        <begin position="40"/>
        <end position="67"/>
    </location>
</feature>
<keyword evidence="1" id="KW-0175">Coiled coil</keyword>
<evidence type="ECO:0000313" key="4">
    <source>
        <dbReference type="Proteomes" id="UP000283269"/>
    </source>
</evidence>
<dbReference type="InParanoid" id="A0A409XJG6"/>
<feature type="compositionally biased region" description="Polar residues" evidence="2">
    <location>
        <begin position="1"/>
        <end position="10"/>
    </location>
</feature>
<gene>
    <name evidence="3" type="ORF">CVT25_007875</name>
</gene>
<evidence type="ECO:0000256" key="1">
    <source>
        <dbReference type="SAM" id="Coils"/>
    </source>
</evidence>
<name>A0A409XJG6_PSICY</name>
<dbReference type="Proteomes" id="UP000283269">
    <property type="component" value="Unassembled WGS sequence"/>
</dbReference>
<sequence length="294" mass="30629">MPTNVNQKPPLSTGTGTITPSSSIFAVPDTSATPLAASPLSQLTSTAKDVAEQLLDLSRQKEEKEEVQVLILDGDSAPMLIANRWSRAMSNASSPGRVLDEYVESNVEAGVGVLLEGGRSGTSPSVAPAPGPLPVSDAFRRYWSCIVVSAIAETGSNAPPASPKSFVVSGVNSPFPTPMIDIIQPFLHAIVLTPTSVSSLAGAAIVDLLLQSQPACPASTTAFTYVRVVLTCSGTTPSPSTIEGGFLAEKLYVMEEVPHGALEMMTELLKSVQAPRLIPIRMAPPTVPVNPVDG</sequence>
<accession>A0A409XJG6</accession>
<keyword evidence="4" id="KW-1185">Reference proteome</keyword>
<dbReference type="AlphaFoldDB" id="A0A409XJG6"/>
<organism evidence="3 4">
    <name type="scientific">Psilocybe cyanescens</name>
    <dbReference type="NCBI Taxonomy" id="93625"/>
    <lineage>
        <taxon>Eukaryota</taxon>
        <taxon>Fungi</taxon>
        <taxon>Dikarya</taxon>
        <taxon>Basidiomycota</taxon>
        <taxon>Agaricomycotina</taxon>
        <taxon>Agaricomycetes</taxon>
        <taxon>Agaricomycetidae</taxon>
        <taxon>Agaricales</taxon>
        <taxon>Agaricineae</taxon>
        <taxon>Strophariaceae</taxon>
        <taxon>Psilocybe</taxon>
    </lineage>
</organism>
<proteinExistence type="predicted"/>
<feature type="compositionally biased region" description="Low complexity" evidence="2">
    <location>
        <begin position="12"/>
        <end position="24"/>
    </location>
</feature>
<dbReference type="EMBL" id="NHYD01001516">
    <property type="protein sequence ID" value="PPQ90913.1"/>
    <property type="molecule type" value="Genomic_DNA"/>
</dbReference>
<comment type="caution">
    <text evidence="3">The sequence shown here is derived from an EMBL/GenBank/DDBJ whole genome shotgun (WGS) entry which is preliminary data.</text>
</comment>
<reference evidence="3 4" key="1">
    <citation type="journal article" date="2018" name="Evol. Lett.">
        <title>Horizontal gene cluster transfer increased hallucinogenic mushroom diversity.</title>
        <authorList>
            <person name="Reynolds H.T."/>
            <person name="Vijayakumar V."/>
            <person name="Gluck-Thaler E."/>
            <person name="Korotkin H.B."/>
            <person name="Matheny P.B."/>
            <person name="Slot J.C."/>
        </authorList>
    </citation>
    <scope>NUCLEOTIDE SEQUENCE [LARGE SCALE GENOMIC DNA]</scope>
    <source>
        <strain evidence="3 4">2631</strain>
    </source>
</reference>
<feature type="region of interest" description="Disordered" evidence="2">
    <location>
        <begin position="1"/>
        <end position="25"/>
    </location>
</feature>
<protein>
    <submittedName>
        <fullName evidence="3">Uncharacterized protein</fullName>
    </submittedName>
</protein>
<evidence type="ECO:0000313" key="3">
    <source>
        <dbReference type="EMBL" id="PPQ90913.1"/>
    </source>
</evidence>
<evidence type="ECO:0000256" key="2">
    <source>
        <dbReference type="SAM" id="MobiDB-lite"/>
    </source>
</evidence>